<protein>
    <recommendedName>
        <fullName evidence="1">KAP NTPase domain-containing protein</fullName>
    </recommendedName>
</protein>
<comment type="caution">
    <text evidence="2">The sequence shown here is derived from an EMBL/GenBank/DDBJ whole genome shotgun (WGS) entry which is preliminary data.</text>
</comment>
<dbReference type="InterPro" id="IPR027417">
    <property type="entry name" value="P-loop_NTPase"/>
</dbReference>
<dbReference type="InterPro" id="IPR011646">
    <property type="entry name" value="KAP_P-loop"/>
</dbReference>
<sequence>MTSKEIVDAVTSYVRDENAKYAILIDGAWGSGKTYLYENYLAGEIDSIEVGKNERKHNVYISLYGISSIDSLAKQLITNYLIYVKGNGNKLVKKGLKPLAGIIGVASSAFSFSVGPVSADLSRVFNKLERSIDVKEMVICFDDLERCTIPINEFFGFVNNLIEHCNCKVIILADERNIGKIYANTNIEEKYLTVLSGDRKVVEYIGDGKNERTQKTGLGKASNGEITVEEVKKLNEILYSENYLYKDIKEKVIGKTMLYYPALKDVIEEVISGNEKSKGIIQEGQYKDYLLKHINSIVSAFTEIENRNLRIIRSWIFSFRKIYDATTKYYSDSKYYEDILNDFLRYSIWVAGALKKNKKITHSANYGSQEMVYFEGHEYTHIFRYSFIDAWINCDVWNDKDLSQACKSIIKRREREDIDNPPKVHSTGKALAELRDWYLMEDAQVIEILDRLEKEIEENKYAYYDYSNILSTLLYLQEKGLFKGNIHHIKDVMINLIKRDNDIQEENEFPKDFSSEEIRNKYNEIYKPISEERKERNRILNKEDQEEKNIYSNANAFYEHCCKMENYYCSHRSFVEYLDFEKLYILINESDNEGLYTLRRAFKAIYYMGNLKDFYIADIEGLKKIRNDLMDEAVIKHGGIIRNIAIDSFADMIKQDLILLGVDEEQL</sequence>
<evidence type="ECO:0000313" key="3">
    <source>
        <dbReference type="Proteomes" id="UP000224563"/>
    </source>
</evidence>
<dbReference type="AlphaFoldDB" id="A0A2G3E2Y2"/>
<reference evidence="2 3" key="1">
    <citation type="submission" date="2017-10" db="EMBL/GenBank/DDBJ databases">
        <title>Resolving the taxonomy of Roseburia spp., Eubacterium rectale and Agathobacter spp. through phylogenomic analysis.</title>
        <authorList>
            <person name="Sheridan P.O."/>
            <person name="Walker A.W."/>
            <person name="Duncan S.H."/>
            <person name="Scott K.P."/>
            <person name="Toole P.W.O."/>
            <person name="Luis P."/>
            <person name="Flint H.J."/>
        </authorList>
    </citation>
    <scope>NUCLEOTIDE SEQUENCE [LARGE SCALE GENOMIC DNA]</scope>
    <source>
        <strain evidence="2 3">JK623</strain>
    </source>
</reference>
<feature type="domain" description="KAP NTPase" evidence="1">
    <location>
        <begin position="18"/>
        <end position="185"/>
    </location>
</feature>
<keyword evidence="3" id="KW-1185">Reference proteome</keyword>
<name>A0A2G3E2Y2_9FIRM</name>
<dbReference type="Proteomes" id="UP000224563">
    <property type="component" value="Unassembled WGS sequence"/>
</dbReference>
<proteinExistence type="predicted"/>
<dbReference type="Gene3D" id="3.40.50.300">
    <property type="entry name" value="P-loop containing nucleotide triphosphate hydrolases"/>
    <property type="match status" value="1"/>
</dbReference>
<reference evidence="2 3" key="2">
    <citation type="submission" date="2017-10" db="EMBL/GenBank/DDBJ databases">
        <authorList>
            <person name="Banno H."/>
            <person name="Chua N.-H."/>
        </authorList>
    </citation>
    <scope>NUCLEOTIDE SEQUENCE [LARGE SCALE GENOMIC DNA]</scope>
    <source>
        <strain evidence="2 3">JK623</strain>
    </source>
</reference>
<dbReference type="SUPFAM" id="SSF52540">
    <property type="entry name" value="P-loop containing nucleoside triphosphate hydrolases"/>
    <property type="match status" value="1"/>
</dbReference>
<dbReference type="RefSeq" id="WP_099386125.1">
    <property type="nucleotide sequence ID" value="NZ_JANSWH010000014.1"/>
</dbReference>
<organism evidence="2 3">
    <name type="scientific">Agathobacter ruminis</name>
    <dbReference type="NCBI Taxonomy" id="1712665"/>
    <lineage>
        <taxon>Bacteria</taxon>
        <taxon>Bacillati</taxon>
        <taxon>Bacillota</taxon>
        <taxon>Clostridia</taxon>
        <taxon>Lachnospirales</taxon>
        <taxon>Lachnospiraceae</taxon>
        <taxon>Agathobacter</taxon>
    </lineage>
</organism>
<evidence type="ECO:0000313" key="2">
    <source>
        <dbReference type="EMBL" id="PHU37632.1"/>
    </source>
</evidence>
<dbReference type="EMBL" id="PDYG01000037">
    <property type="protein sequence ID" value="PHU37632.1"/>
    <property type="molecule type" value="Genomic_DNA"/>
</dbReference>
<accession>A0A2G3E2Y2</accession>
<gene>
    <name evidence="2" type="ORF">CSX02_06870</name>
</gene>
<dbReference type="Pfam" id="PF07693">
    <property type="entry name" value="KAP_NTPase"/>
    <property type="match status" value="1"/>
</dbReference>
<evidence type="ECO:0000259" key="1">
    <source>
        <dbReference type="Pfam" id="PF07693"/>
    </source>
</evidence>